<organism evidence="1 2">
    <name type="scientific">Eleutherodactylus coqui</name>
    <name type="common">Puerto Rican coqui</name>
    <dbReference type="NCBI Taxonomy" id="57060"/>
    <lineage>
        <taxon>Eukaryota</taxon>
        <taxon>Metazoa</taxon>
        <taxon>Chordata</taxon>
        <taxon>Craniata</taxon>
        <taxon>Vertebrata</taxon>
        <taxon>Euteleostomi</taxon>
        <taxon>Amphibia</taxon>
        <taxon>Batrachia</taxon>
        <taxon>Anura</taxon>
        <taxon>Neobatrachia</taxon>
        <taxon>Hyloidea</taxon>
        <taxon>Eleutherodactylidae</taxon>
        <taxon>Eleutherodactylinae</taxon>
        <taxon>Eleutherodactylus</taxon>
        <taxon>Eleutherodactylus</taxon>
    </lineage>
</organism>
<gene>
    <name evidence="1" type="ORF">GDO78_004049</name>
</gene>
<comment type="caution">
    <text evidence="1">The sequence shown here is derived from an EMBL/GenBank/DDBJ whole genome shotgun (WGS) entry which is preliminary data.</text>
</comment>
<dbReference type="EMBL" id="WNTK01000013">
    <property type="protein sequence ID" value="KAG9473544.1"/>
    <property type="molecule type" value="Genomic_DNA"/>
</dbReference>
<reference evidence="1" key="1">
    <citation type="thesis" date="2020" institute="ProQuest LLC" country="789 East Eisenhower Parkway, Ann Arbor, MI, USA">
        <title>Comparative Genomics and Chromosome Evolution.</title>
        <authorList>
            <person name="Mudd A.B."/>
        </authorList>
    </citation>
    <scope>NUCLEOTIDE SEQUENCE</scope>
    <source>
        <strain evidence="1">HN-11 Male</strain>
        <tissue evidence="1">Kidney and liver</tissue>
    </source>
</reference>
<name>A0A8J6EQK1_ELECQ</name>
<evidence type="ECO:0000313" key="2">
    <source>
        <dbReference type="Proteomes" id="UP000770717"/>
    </source>
</evidence>
<proteinExistence type="predicted"/>
<keyword evidence="2" id="KW-1185">Reference proteome</keyword>
<dbReference type="AlphaFoldDB" id="A0A8J6EQK1"/>
<evidence type="ECO:0000313" key="1">
    <source>
        <dbReference type="EMBL" id="KAG9473544.1"/>
    </source>
</evidence>
<accession>A0A8J6EQK1</accession>
<dbReference type="Proteomes" id="UP000770717">
    <property type="component" value="Unassembled WGS sequence"/>
</dbReference>
<sequence length="79" mass="9597">MVDLMFLFSIWGFSFKVYRISLFNRSIRSSPFCNFSLLVSKRRTLSPTFRLIIPLLFAHFGYLDQFQWSLICNMFYHHF</sequence>
<protein>
    <submittedName>
        <fullName evidence="1">Uncharacterized protein</fullName>
    </submittedName>
</protein>